<name>A0ABR2VW97_9FUNG</name>
<dbReference type="InterPro" id="IPR020806">
    <property type="entry name" value="PKS_PP-bd"/>
</dbReference>
<dbReference type="Gene3D" id="1.10.1200.10">
    <property type="entry name" value="ACP-like"/>
    <property type="match status" value="3"/>
</dbReference>
<dbReference type="Gene3D" id="3.30.300.30">
    <property type="match status" value="3"/>
</dbReference>
<dbReference type="InterPro" id="IPR023213">
    <property type="entry name" value="CAT-like_dom_sf"/>
</dbReference>
<dbReference type="Pfam" id="PF00668">
    <property type="entry name" value="Condensation"/>
    <property type="match status" value="4"/>
</dbReference>
<dbReference type="InterPro" id="IPR036736">
    <property type="entry name" value="ACP-like_sf"/>
</dbReference>
<dbReference type="CDD" id="cd05918">
    <property type="entry name" value="A_NRPS_SidN3_like"/>
    <property type="match status" value="2"/>
</dbReference>
<gene>
    <name evidence="6" type="ORF">K7432_009943</name>
</gene>
<dbReference type="InterPro" id="IPR000873">
    <property type="entry name" value="AMP-dep_synth/lig_dom"/>
</dbReference>
<dbReference type="Gene3D" id="3.30.559.30">
    <property type="entry name" value="Nonribosomal peptide synthetase, condensation domain"/>
    <property type="match status" value="4"/>
</dbReference>
<dbReference type="CDD" id="cd19545">
    <property type="entry name" value="FUM14_C_NRPS-like"/>
    <property type="match status" value="1"/>
</dbReference>
<dbReference type="SMART" id="SM00823">
    <property type="entry name" value="PKS_PP"/>
    <property type="match status" value="3"/>
</dbReference>
<sequence>MFVMEVYNPLSSGARTVLASKTSIHSNLNKVILDTNVTVAWLTPSVASLLDTKSTTQLRKLNVGGEMMTTEIKNQWISKVHLSNMYGPTEAAVVFMVNSQLGSNTSCSNIGRPVKGNEIYILDTDLRLAPVGVVGELCVTGCQLARGYLNRPDLTERAFVANPFRSGERMYRTGDLGRFNMDGTVEILGRIDSQIKLNGLRIELDEIEHTLHQHPEVVRACVLPINIDESDTRKVLIAFLNFHQKVAGKPNVSILNIEDLELGTVWIAEIRSLISLRLPPYMMPHIFLPISQMPTNTSGKIDRKQLETIVRTTNTESLYAFSRIGKSPDSVPVTDEEARWVKIWSPVLNIPEDSIGIHDSFFSLGGDSILSIKLVSLARRFGYNITVQQVFEYPTIATLALQAKSSESEIAEAASIERYSLLKLNETDLERLMDVDVKQNGISPDDVEDIYPCSPLQEGLFALGLRSNSDYLTQQVFRCSSSLDPVCLKAAWATIIEANPILRTTIVFTNSGHSHLSGLQIVRGGESIDWSEVECRSNADMDTELQNVLKIDRDRGIETGKLLTRFTVLRSEESTSYFIWTIHHTLYDGWSMGLILEDLVAAYNGQQVAKRPTYSRFIEYTISQDKDESIAYWSQILNQASATHISKQNTHSNELLTRTTIKERIQIDFSSLTGTHNLTIATIVNLAWALVVKFHTGNSDVVFGAVNSGRSVPIAEIDRICGPCISTLPVRVDLEDNPTLLEAMTRMYKIQVEQYRYQNIGLQDIQKLCVGELGNTLFDSLLAVQNLGLDDLNPKISSLGLDIIEANMPSNYAVVVEFATGSDEHELSILYDQEVLHNDEARWIFEHLKTALASIVDNADTRVDDFDIISSTEYEQLQQWSGSVTSGSPESYLHTLFEEQVLSTPNNIAVQYENEEFVTYSELNSRANRLAHHLIDIGVGIETMVPVCLDRSVNMIVILLAILKAGGAYVPMDPNNPDDRNHFIIKETKAEVVVTHSHYKQKFEGVIPTLVIIEDWDIAHYSDLNPVITNLTASNLCYVLYTSGSTGLPKGVLLEHGSVANFIEGMQTVWKLSPDDSVLQFASYTFDLFVIEVYVPLLFGARTSIANKAALHSSLNEAISEMNVTTAMFTPTVASLLIPGSLSHLRKLCVGGEMMTAAIRDNWTQLVQLSNAYGPTEAAVAFLITESLDQDTSCSNVGKPLGNNKIFIMDSKLRLVPLGVVGELCVAGVQIARGYLGRPEQTTAAFVPNPFEPGERLYRTGDLARFNIDGSVEVIGRKDNQIKLRGLRIELDEIEHTLHEHSEVNRACIIPLNTEANPGSKVLVAFLVFHGVSNNEEAVRMVTDNDSAMLATYVNEIRSLATKKLPPYMIQSLWVPLNRMPCNNSGKIDRKSLSVFFAGLSTESVLTLSRSSIRKTSECSTELQRAIQEIWAETLNIDPANIGLDDPFYHLGGDSISAIRVSSISRQKGISLSVQQIMQNTTIRELAAVSSPLTTKLDVLEEYVEGPVPLTPILRYFLEQKQTNIHHFNQSWLLRLQKPTSSEVLKNAVGEMIKNHDILRARFLDASGKQELRVLPPAEVFFEVQQHHMKSADEVHSDFHQLKRGLNISDGQLFQFALYDIADGKQLIFMTIHHSIIDLVSWRIIWDDLEQLLQGRECNYKSLSFMKWSKMLTDYSQTLDLSTWTRYPVVKPIIDDCSLLERNLLSTTKALSFSLSRDKTDNLFGLCNRPFQTEPLDLMISSLALAYCQVFDSSSITIGMEGHGRETWCESIDISRTVGWFTSIYPITIEPMQTNNALDTLKSVKDLRKLIPNNGFTYGVLRHLTQNNRLMDDKIQIGFNYVGRFQQLEKGDAFFQQPDDPFNFDTCQISPEWKRDHVFEISVGVNRNRLEVAIVFSTALHSHEIVSRWINKWQENLTKLIDNCARITHNEHTRSDFPLLSLSESDFHLLYHKTLPEANIDANAIEDILPCTHLQVGLIAGMLKDPEYYHVQQTYKLLGHSNIAQLKSAWEVVLREHPILRTIFVENPIIRKNCPIFLQIVIKDYTRHWFHVVCDEDSLLSERAAYLARDKINSFLPGQPTMRFALLETTTGTREMIISWHHAILDATSWSIVLADFDAVYHMAPRPTTYPFKNFVSTMVNQTAENIAREKHFWSDKFALVDSLPFPKIGDHHMDSEISRIFGYIETPMSEILQFARQSSVTLFTLIQASWAILLRLYTQAGDMVFGYVVDGRNSEIQGIDKMVGPCINMLPCRIQYDKHLTIRDWLQAIQKDYASTFTYQQSSLRNIENWAEMSPLIDTSINYLPANSNETLPSDTELLDNAKGLTLVPCQDEETTEYPLALSIGPHGSKLAYRLDVSGKIANSSYAKIIANEYSNLFTNLVHAKPNTLLGDLRYVLQDDLLSTDDISRSPLHEACLHHEFERQVACTPNNVAVQFGTTEFITYSELNERANCLANYLIDIGVRPESMVPICFDKSVGMMVTILAVLKAGGAYVPIDPENPTERIKFIVEETNAAVIVTTSDHQEKFEGHTLVLLDNDHELIETRSSKNPVVSDLTPENLCYIIYTSGSTGNPKGVMLEHSAVLRFIQAQQEVWSLTEEDSLLQFASYTFDASVLDIYLPLFSGARVCMASKNELLTTLESVMQSMNVTCANLTSTIASKIHPAALPSLKNLQLGGEMMTVAIRDTWAPYIQLSNGYGPTEAAVAVAIQHSLDKNTSCSNVGKPIGFNMFHIVDSELRQVPMGVAGELCVSGPQLARGYLNRPDLTEAAFVKNPFGNGGRMYRTGDMAHFNADGSVELIGRKDNQIKLNGLRIELDEIDHVLHEHPKVSRACTLPLVVDKSSNRKALVAFVSFKEMTEQCLDVEILRDSRLSTYIEEIRILVETRLPHYMVPTVWLPLNRMPTNSSEKVDRKLLGVLFERLSFETLANLGLSRNTNRILPRTTVESHIQKIWSEVLNCPQENIGINESFRSLGGDSILAIQVSSLCRKLDMYISVQTILQHQTIGKLAELVQPNITEDLMDDDVEGPVLLTPNQRMFLGMKQTNVNHFNQAWLLQVRERISKSNLAKSIHRLVKKHDILRARFSYTNENWELKVYPSTGLVYEVHHSHVKAAHEVQAHIHQLQHSLDIVAGPLFQFALYDFDDGEQLIFMTAHHYIIDLLSWRIIWDDLEQLLQGRECNYRSMSFMKWSKMLAAYGHNLNSNSWPKQPVSEPLCSDPTLLAKNTVGTSCSLSFKLDSYFSKLASSYCDHSTTVTIQDLLLASLAYSFCSVFGKKVFSVALESHGRQAWDNSIDISRTVGWFTNIYPVSVSISSQDTILDVIRQTVAKRHQIQGNEVAYGLLRYVSNTNGEFDHDPLQISLAYMPKSLKLENNNLLQPISSDSKYNFDLESVTPEWIRQQIFNCVSKHVDEQLETTVVYSHELHSELQVQTLLDSWEATMIDAIVSICKEEVIIPSNDSYSTLPPPARGLIGSDESEEKHSSNVTTLPSSALDECVSLLL</sequence>
<dbReference type="PANTHER" id="PTHR45527:SF1">
    <property type="entry name" value="FATTY ACID SYNTHASE"/>
    <property type="match status" value="1"/>
</dbReference>
<dbReference type="PROSITE" id="PS00012">
    <property type="entry name" value="PHOSPHOPANTETHEINE"/>
    <property type="match status" value="1"/>
</dbReference>
<dbReference type="SUPFAM" id="SSF56801">
    <property type="entry name" value="Acetyl-CoA synthetase-like"/>
    <property type="match status" value="3"/>
</dbReference>
<dbReference type="InterPro" id="IPR010071">
    <property type="entry name" value="AA_adenyl_dom"/>
</dbReference>
<organism evidence="6 7">
    <name type="scientific">Basidiobolus ranarum</name>
    <dbReference type="NCBI Taxonomy" id="34480"/>
    <lineage>
        <taxon>Eukaryota</taxon>
        <taxon>Fungi</taxon>
        <taxon>Fungi incertae sedis</taxon>
        <taxon>Zoopagomycota</taxon>
        <taxon>Entomophthoromycotina</taxon>
        <taxon>Basidiobolomycetes</taxon>
        <taxon>Basidiobolales</taxon>
        <taxon>Basidiobolaceae</taxon>
        <taxon>Basidiobolus</taxon>
    </lineage>
</organism>
<dbReference type="Pfam" id="PF00501">
    <property type="entry name" value="AMP-binding"/>
    <property type="match status" value="3"/>
</dbReference>
<reference evidence="6 7" key="1">
    <citation type="submission" date="2023-04" db="EMBL/GenBank/DDBJ databases">
        <title>Genome of Basidiobolus ranarum AG-B5.</title>
        <authorList>
            <person name="Stajich J.E."/>
            <person name="Carter-House D."/>
            <person name="Gryganskyi A."/>
        </authorList>
    </citation>
    <scope>NUCLEOTIDE SEQUENCE [LARGE SCALE GENOMIC DNA]</scope>
    <source>
        <strain evidence="6 7">AG-B5</strain>
    </source>
</reference>
<dbReference type="Gene3D" id="3.30.559.10">
    <property type="entry name" value="Chloramphenicol acetyltransferase-like domain"/>
    <property type="match status" value="4"/>
</dbReference>
<dbReference type="InterPro" id="IPR009081">
    <property type="entry name" value="PP-bd_ACP"/>
</dbReference>
<keyword evidence="7" id="KW-1185">Reference proteome</keyword>
<evidence type="ECO:0000256" key="4">
    <source>
        <dbReference type="SAM" id="MobiDB-lite"/>
    </source>
</evidence>
<dbReference type="Proteomes" id="UP001479436">
    <property type="component" value="Unassembled WGS sequence"/>
</dbReference>
<dbReference type="SUPFAM" id="SSF52777">
    <property type="entry name" value="CoA-dependent acyltransferases"/>
    <property type="match status" value="8"/>
</dbReference>
<dbReference type="SMART" id="SM01294">
    <property type="entry name" value="PKS_PP_betabranch"/>
    <property type="match status" value="1"/>
</dbReference>
<dbReference type="InterPro" id="IPR020845">
    <property type="entry name" value="AMP-binding_CS"/>
</dbReference>
<feature type="region of interest" description="Disordered" evidence="4">
    <location>
        <begin position="3464"/>
        <end position="3486"/>
    </location>
</feature>
<evidence type="ECO:0000313" key="7">
    <source>
        <dbReference type="Proteomes" id="UP001479436"/>
    </source>
</evidence>
<dbReference type="Pfam" id="PF00550">
    <property type="entry name" value="PP-binding"/>
    <property type="match status" value="3"/>
</dbReference>
<dbReference type="PROSITE" id="PS00455">
    <property type="entry name" value="AMP_BINDING"/>
    <property type="match status" value="2"/>
</dbReference>
<dbReference type="Gene3D" id="3.40.50.12780">
    <property type="entry name" value="N-terminal domain of ligase-like"/>
    <property type="match status" value="2"/>
</dbReference>
<evidence type="ECO:0000259" key="5">
    <source>
        <dbReference type="PROSITE" id="PS50075"/>
    </source>
</evidence>
<dbReference type="PROSITE" id="PS50075">
    <property type="entry name" value="CARRIER"/>
    <property type="match status" value="3"/>
</dbReference>
<dbReference type="CDD" id="cd19542">
    <property type="entry name" value="CT_NRPS-like"/>
    <property type="match status" value="1"/>
</dbReference>
<dbReference type="InterPro" id="IPR001242">
    <property type="entry name" value="Condensation_dom"/>
</dbReference>
<dbReference type="InterPro" id="IPR010060">
    <property type="entry name" value="NRPS_synth"/>
</dbReference>
<dbReference type="InterPro" id="IPR006162">
    <property type="entry name" value="Ppantetheine_attach_site"/>
</dbReference>
<feature type="domain" description="Carrier" evidence="5">
    <location>
        <begin position="331"/>
        <end position="407"/>
    </location>
</feature>
<evidence type="ECO:0000256" key="3">
    <source>
        <dbReference type="ARBA" id="ARBA00022598"/>
    </source>
</evidence>
<evidence type="ECO:0000256" key="2">
    <source>
        <dbReference type="ARBA" id="ARBA00022553"/>
    </source>
</evidence>
<dbReference type="InterPro" id="IPR042099">
    <property type="entry name" value="ANL_N_sf"/>
</dbReference>
<feature type="domain" description="Carrier" evidence="5">
    <location>
        <begin position="1418"/>
        <end position="1494"/>
    </location>
</feature>
<evidence type="ECO:0000313" key="6">
    <source>
        <dbReference type="EMBL" id="KAK9707836.1"/>
    </source>
</evidence>
<evidence type="ECO:0000256" key="1">
    <source>
        <dbReference type="ARBA" id="ARBA00022450"/>
    </source>
</evidence>
<protein>
    <recommendedName>
        <fullName evidence="5">Carrier domain-containing protein</fullName>
    </recommendedName>
</protein>
<proteinExistence type="predicted"/>
<dbReference type="NCBIfam" id="NF003417">
    <property type="entry name" value="PRK04813.1"/>
    <property type="match status" value="3"/>
</dbReference>
<dbReference type="EMBL" id="JASJQH010007524">
    <property type="protein sequence ID" value="KAK9707836.1"/>
    <property type="molecule type" value="Genomic_DNA"/>
</dbReference>
<comment type="caution">
    <text evidence="6">The sequence shown here is derived from an EMBL/GenBank/DDBJ whole genome shotgun (WGS) entry which is preliminary data.</text>
</comment>
<dbReference type="SUPFAM" id="SSF47336">
    <property type="entry name" value="ACP-like"/>
    <property type="match status" value="3"/>
</dbReference>
<dbReference type="CDD" id="cd19534">
    <property type="entry name" value="E_NRPS"/>
    <property type="match status" value="1"/>
</dbReference>
<accession>A0ABR2VW97</accession>
<keyword evidence="1" id="KW-0596">Phosphopantetheine</keyword>
<feature type="domain" description="Carrier" evidence="5">
    <location>
        <begin position="2940"/>
        <end position="3016"/>
    </location>
</feature>
<dbReference type="PANTHER" id="PTHR45527">
    <property type="entry name" value="NONRIBOSOMAL PEPTIDE SYNTHETASE"/>
    <property type="match status" value="1"/>
</dbReference>
<dbReference type="NCBIfam" id="TIGR01733">
    <property type="entry name" value="AA-adenyl-dom"/>
    <property type="match status" value="2"/>
</dbReference>
<keyword evidence="2" id="KW-0597">Phosphoprotein</keyword>
<dbReference type="Gene3D" id="2.30.38.10">
    <property type="entry name" value="Luciferase, Domain 3"/>
    <property type="match status" value="1"/>
</dbReference>
<dbReference type="NCBIfam" id="TIGR01720">
    <property type="entry name" value="NRPS-para261"/>
    <property type="match status" value="1"/>
</dbReference>
<dbReference type="InterPro" id="IPR045851">
    <property type="entry name" value="AMP-bd_C_sf"/>
</dbReference>
<keyword evidence="3" id="KW-0436">Ligase</keyword>
<dbReference type="Gene3D" id="3.40.50.980">
    <property type="match status" value="2"/>
</dbReference>